<dbReference type="Proteomes" id="UP001595846">
    <property type="component" value="Unassembled WGS sequence"/>
</dbReference>
<dbReference type="InterPro" id="IPR013784">
    <property type="entry name" value="Carb-bd-like_fold"/>
</dbReference>
<keyword evidence="10" id="KW-1185">Reference proteome</keyword>
<evidence type="ECO:0000313" key="9">
    <source>
        <dbReference type="EMBL" id="MFC3958865.1"/>
    </source>
</evidence>
<evidence type="ECO:0000256" key="4">
    <source>
        <dbReference type="ARBA" id="ARBA00022825"/>
    </source>
</evidence>
<evidence type="ECO:0000256" key="6">
    <source>
        <dbReference type="PROSITE-ProRule" id="PRU01240"/>
    </source>
</evidence>
<reference evidence="9 10" key="1">
    <citation type="journal article" date="2019" name="Int. J. Syst. Evol. Microbiol.">
        <title>The Global Catalogue of Microorganisms (GCM) 10K type strain sequencing project: providing services to taxonomists for standard genome sequencing and annotation.</title>
        <authorList>
            <consortium name="The Broad Institute Genomics Platform"/>
            <consortium name="The Broad Institute Genome Sequencing Center for Infectious Disease"/>
            <person name="Wu L."/>
            <person name="Ma J."/>
        </authorList>
    </citation>
    <scope>NUCLEOTIDE SEQUENCE [LARGE SCALE GENOMIC DNA]</scope>
    <source>
        <strain evidence="9 10">IBRC-M 10256</strain>
    </source>
</reference>
<dbReference type="SUPFAM" id="SSF49384">
    <property type="entry name" value="Carbohydrate-binding domain"/>
    <property type="match status" value="1"/>
</dbReference>
<dbReference type="GO" id="GO:0004252">
    <property type="term" value="F:serine-type endopeptidase activity"/>
    <property type="evidence" value="ECO:0007669"/>
    <property type="project" value="UniProtKB-UniRule"/>
</dbReference>
<dbReference type="PROSITE" id="PS51766">
    <property type="entry name" value="DOCKERIN"/>
    <property type="match status" value="1"/>
</dbReference>
<dbReference type="PANTHER" id="PTHR43806">
    <property type="entry name" value="PEPTIDASE S8"/>
    <property type="match status" value="1"/>
</dbReference>
<dbReference type="Pfam" id="PF00404">
    <property type="entry name" value="Dockerin_1"/>
    <property type="match status" value="1"/>
</dbReference>
<dbReference type="Gene3D" id="3.40.50.200">
    <property type="entry name" value="Peptidase S8/S53 domain"/>
    <property type="match status" value="1"/>
</dbReference>
<evidence type="ECO:0000256" key="5">
    <source>
        <dbReference type="PIRSR" id="PIRSR615500-1"/>
    </source>
</evidence>
<organism evidence="9 10">
    <name type="scientific">Halovivax cerinus</name>
    <dbReference type="NCBI Taxonomy" id="1487865"/>
    <lineage>
        <taxon>Archaea</taxon>
        <taxon>Methanobacteriati</taxon>
        <taxon>Methanobacteriota</taxon>
        <taxon>Stenosarchaea group</taxon>
        <taxon>Halobacteria</taxon>
        <taxon>Halobacteriales</taxon>
        <taxon>Natrialbaceae</taxon>
        <taxon>Halovivax</taxon>
    </lineage>
</organism>
<dbReference type="InterPro" id="IPR015500">
    <property type="entry name" value="Peptidase_S8_subtilisin-rel"/>
</dbReference>
<dbReference type="GO" id="GO:0006508">
    <property type="term" value="P:proteolysis"/>
    <property type="evidence" value="ECO:0007669"/>
    <property type="project" value="UniProtKB-KW"/>
</dbReference>
<dbReference type="PANTHER" id="PTHR43806:SF11">
    <property type="entry name" value="CEREVISIN-RELATED"/>
    <property type="match status" value="1"/>
</dbReference>
<dbReference type="InterPro" id="IPR036439">
    <property type="entry name" value="Dockerin_dom_sf"/>
</dbReference>
<dbReference type="InterPro" id="IPR023828">
    <property type="entry name" value="Peptidase_S8_Ser-AS"/>
</dbReference>
<feature type="domain" description="Dockerin" evidence="8">
    <location>
        <begin position="911"/>
        <end position="974"/>
    </location>
</feature>
<evidence type="ECO:0000259" key="8">
    <source>
        <dbReference type="PROSITE" id="PS51766"/>
    </source>
</evidence>
<dbReference type="Pfam" id="PF00082">
    <property type="entry name" value="Peptidase_S8"/>
    <property type="match status" value="1"/>
</dbReference>
<dbReference type="Gene3D" id="2.60.40.1120">
    <property type="entry name" value="Carboxypeptidase-like, regulatory domain"/>
    <property type="match status" value="1"/>
</dbReference>
<keyword evidence="2 6" id="KW-0645">Protease</keyword>
<protein>
    <submittedName>
        <fullName evidence="9">S8 family serine peptidase</fullName>
    </submittedName>
</protein>
<dbReference type="AlphaFoldDB" id="A0ABD5NPX4"/>
<dbReference type="InterPro" id="IPR002105">
    <property type="entry name" value="Dockerin_1_rpt"/>
</dbReference>
<dbReference type="PROSITE" id="PS00138">
    <property type="entry name" value="SUBTILASE_SER"/>
    <property type="match status" value="1"/>
</dbReference>
<dbReference type="EMBL" id="JBHSAQ010000009">
    <property type="protein sequence ID" value="MFC3958865.1"/>
    <property type="molecule type" value="Genomic_DNA"/>
</dbReference>
<keyword evidence="3 6" id="KW-0378">Hydrolase</keyword>
<proteinExistence type="inferred from homology"/>
<dbReference type="SUPFAM" id="SSF63446">
    <property type="entry name" value="Type I dockerin domain"/>
    <property type="match status" value="1"/>
</dbReference>
<comment type="caution">
    <text evidence="9">The sequence shown here is derived from an EMBL/GenBank/DDBJ whole genome shotgun (WGS) entry which is preliminary data.</text>
</comment>
<dbReference type="CDD" id="cd08547">
    <property type="entry name" value="Type_II_cohesin"/>
    <property type="match status" value="1"/>
</dbReference>
<dbReference type="SUPFAM" id="SSF49452">
    <property type="entry name" value="Starch-binding domain-like"/>
    <property type="match status" value="1"/>
</dbReference>
<evidence type="ECO:0000256" key="7">
    <source>
        <dbReference type="SAM" id="MobiDB-lite"/>
    </source>
</evidence>
<feature type="region of interest" description="Disordered" evidence="7">
    <location>
        <begin position="396"/>
        <end position="417"/>
    </location>
</feature>
<feature type="active site" description="Charge relay system" evidence="5 6">
    <location>
        <position position="240"/>
    </location>
</feature>
<keyword evidence="4 6" id="KW-0720">Serine protease</keyword>
<dbReference type="InterPro" id="IPR000209">
    <property type="entry name" value="Peptidase_S8/S53_dom"/>
</dbReference>
<feature type="active site" description="Charge relay system" evidence="5 6">
    <location>
        <position position="209"/>
    </location>
</feature>
<accession>A0ABD5NPX4</accession>
<dbReference type="PRINTS" id="PR00723">
    <property type="entry name" value="SUBTILISIN"/>
</dbReference>
<comment type="similarity">
    <text evidence="1 6">Belongs to the peptidase S8 family.</text>
</comment>
<evidence type="ECO:0000256" key="1">
    <source>
        <dbReference type="ARBA" id="ARBA00011073"/>
    </source>
</evidence>
<dbReference type="PROSITE" id="PS51892">
    <property type="entry name" value="SUBTILASE"/>
    <property type="match status" value="1"/>
</dbReference>
<dbReference type="InterPro" id="IPR036852">
    <property type="entry name" value="Peptidase_S8/S53_dom_sf"/>
</dbReference>
<dbReference type="SUPFAM" id="SSF52743">
    <property type="entry name" value="Subtilisin-like"/>
    <property type="match status" value="1"/>
</dbReference>
<evidence type="ECO:0000256" key="3">
    <source>
        <dbReference type="ARBA" id="ARBA00022801"/>
    </source>
</evidence>
<dbReference type="Gene3D" id="1.10.1330.10">
    <property type="entry name" value="Dockerin domain"/>
    <property type="match status" value="1"/>
</dbReference>
<name>A0ABD5NPX4_9EURY</name>
<evidence type="ECO:0000256" key="2">
    <source>
        <dbReference type="ARBA" id="ARBA00022670"/>
    </source>
</evidence>
<dbReference type="CDD" id="cd14256">
    <property type="entry name" value="Dockerin_I"/>
    <property type="match status" value="1"/>
</dbReference>
<gene>
    <name evidence="9" type="ORF">ACFOUR_10865</name>
</gene>
<dbReference type="Pfam" id="PF13620">
    <property type="entry name" value="CarboxypepD_reg"/>
    <property type="match status" value="1"/>
</dbReference>
<feature type="region of interest" description="Disordered" evidence="7">
    <location>
        <begin position="216"/>
        <end position="258"/>
    </location>
</feature>
<dbReference type="InterPro" id="IPR008965">
    <property type="entry name" value="CBM2/CBM3_carb-bd_dom_sf"/>
</dbReference>
<feature type="active site" description="Charge relay system" evidence="5 6">
    <location>
        <position position="413"/>
    </location>
</feature>
<dbReference type="InterPro" id="IPR016134">
    <property type="entry name" value="Dockerin_dom"/>
</dbReference>
<dbReference type="InterPro" id="IPR050131">
    <property type="entry name" value="Peptidase_S8_subtilisin-like"/>
</dbReference>
<dbReference type="Gene3D" id="2.60.40.680">
    <property type="match status" value="1"/>
</dbReference>
<sequence length="974" mass="99282">MSHHPMVTQIQMKPNRTQLVAVLFAVLMAGAVFAPLGAATGGTVASTPDASSIGAADAGPAQIHESLENADGETELMLFTSDLPATARQASEEQVRSALKSHADAAQEPVLDALADEDAVTVEDTFWIRSGVLVTADLDQVDLETLAEIDGVESIEPHIMFDPPEPVEVTTDVEPSGTAPTYGLEQINAPQTWEDFGATGEGVRVVVADTGVDADHPDIDLADWYDPMSGSDTPSDSHGHGTHTSGTSTGGDSSGTAIGVAPDAELAHVKVCGSSGCGGSAIMESFQIAVDTDSDVINLSLGGPSPSSSYNDVVKNAMDSGVLVVSSIGNDGEGSAGSPGAQWDSIASGATDENEQVTSFSGGMLVTASDYNGNWMDHWPDSQEYVTPDIAAPGSQITSAQPGGGYQEMSGTSMSSPHKAGAAAVIMSANQNLGPYEVQDLMMETAWKPDSWDPNSAQWYNEETGRDSRYGTGIIDVYAAVEQAGGGEPPVQGTIEGTVADESGNMMEGATVSMDGHSTDTDASGTYSMEVPTGEHTVTAEYPGYTSESQTVTVEEDQTTTVDFSLAESDGFTVGVVSDGSYGDDVAGMIESQVGSDVMVESISSAEAIDGGHDVYVVQNIQDGNVQDFVDATSGGDTGVVYLDQWGDAPNGVTQLASVTSDVDGVDTGYDSGADGPYYSVQNSHPIVDGLGDSIEIHTGSDSDHAWITGTSYDTIADVSVGGSSVGTGLAVDEDSATVLAASSGLNEYVGAGDHTDDSAALLANAVTYLAGDDEEPPEPEGTISLGEAAGDAGDQVTVDLDTDVADVSGYQAEISYDSSVVNFVGASGVDLDDPQVNDEDGSLGLAVSGSSGVDSPTLAELTFELTGSAGDSTDLTFGEDNTQLAAGGSIVEPAEYTAGSITVEDGGGGECSLPGDVDGDGSVTSLDATKTQQYIAGLDPGNFNEACGDLTGDGQISPADVTAIHQEIVGATA</sequence>
<evidence type="ECO:0000313" key="10">
    <source>
        <dbReference type="Proteomes" id="UP001595846"/>
    </source>
</evidence>